<proteinExistence type="predicted"/>
<sequence>MLDRDNAAFIQTGVSISLAACGPDRLPSMSRGLGCRLEDGGRQVSVFLRRSQSLELIGNILCNGRVANVFSLPSSNRTLQLKGTDARITPFVPDDLSVIERHVADFIVEVLPLGMCEAVVRAILAYRPDDLVTVTYSPSAVFSQTPGPKAGERLG</sequence>
<dbReference type="EMBL" id="JADKBR010000007">
    <property type="protein sequence ID" value="MBK8890413.1"/>
    <property type="molecule type" value="Genomic_DNA"/>
</dbReference>
<dbReference type="Proteomes" id="UP000808146">
    <property type="component" value="Unassembled WGS sequence"/>
</dbReference>
<evidence type="ECO:0000313" key="1">
    <source>
        <dbReference type="EMBL" id="MBK8890413.1"/>
    </source>
</evidence>
<accession>A0A9D7LSL6</accession>
<evidence type="ECO:0000313" key="2">
    <source>
        <dbReference type="Proteomes" id="UP000808146"/>
    </source>
</evidence>
<protein>
    <submittedName>
        <fullName evidence="1">Uncharacterized protein</fullName>
    </submittedName>
</protein>
<reference evidence="1" key="1">
    <citation type="submission" date="2020-10" db="EMBL/GenBank/DDBJ databases">
        <title>Connecting structure to function with the recovery of over 1000 high-quality activated sludge metagenome-assembled genomes encoding full-length rRNA genes using long-read sequencing.</title>
        <authorList>
            <person name="Singleton C.M."/>
            <person name="Petriglieri F."/>
            <person name="Kristensen J.M."/>
            <person name="Kirkegaard R.H."/>
            <person name="Michaelsen T.Y."/>
            <person name="Andersen M.H."/>
            <person name="Karst S.M."/>
            <person name="Dueholm M.S."/>
            <person name="Nielsen P.H."/>
            <person name="Albertsen M."/>
        </authorList>
    </citation>
    <scope>NUCLEOTIDE SEQUENCE</scope>
    <source>
        <strain evidence="1">OdNE_18-Q3-R46-58_BAT3C.305</strain>
    </source>
</reference>
<dbReference type="InterPro" id="IPR012349">
    <property type="entry name" value="Split_barrel_FMN-bd"/>
</dbReference>
<comment type="caution">
    <text evidence="1">The sequence shown here is derived from an EMBL/GenBank/DDBJ whole genome shotgun (WGS) entry which is preliminary data.</text>
</comment>
<dbReference type="PROSITE" id="PS51257">
    <property type="entry name" value="PROKAR_LIPOPROTEIN"/>
    <property type="match status" value="1"/>
</dbReference>
<gene>
    <name evidence="1" type="ORF">IPN75_08395</name>
</gene>
<name>A0A9D7LSL6_9RHOO</name>
<organism evidence="1 2">
    <name type="scientific">Candidatus Dechloromonas phosphorivorans</name>
    <dbReference type="NCBI Taxonomy" id="2899244"/>
    <lineage>
        <taxon>Bacteria</taxon>
        <taxon>Pseudomonadati</taxon>
        <taxon>Pseudomonadota</taxon>
        <taxon>Betaproteobacteria</taxon>
        <taxon>Rhodocyclales</taxon>
        <taxon>Azonexaceae</taxon>
        <taxon>Dechloromonas</taxon>
    </lineage>
</organism>
<dbReference type="AlphaFoldDB" id="A0A9D7LSL6"/>
<dbReference type="Gene3D" id="2.30.110.10">
    <property type="entry name" value="Electron Transport, Fmn-binding Protein, Chain A"/>
    <property type="match status" value="1"/>
</dbReference>